<accession>A0AAW6TZM2</accession>
<keyword evidence="10" id="KW-1185">Reference proteome</keyword>
<dbReference type="Pfam" id="PF00459">
    <property type="entry name" value="Inositol_P"/>
    <property type="match status" value="1"/>
</dbReference>
<dbReference type="AlphaFoldDB" id="A0AAW6TZM2"/>
<dbReference type="GO" id="GO:0006020">
    <property type="term" value="P:inositol metabolic process"/>
    <property type="evidence" value="ECO:0007669"/>
    <property type="project" value="TreeGrafter"/>
</dbReference>
<dbReference type="GO" id="GO:0007165">
    <property type="term" value="P:signal transduction"/>
    <property type="evidence" value="ECO:0007669"/>
    <property type="project" value="TreeGrafter"/>
</dbReference>
<evidence type="ECO:0000256" key="5">
    <source>
        <dbReference type="ARBA" id="ARBA00022801"/>
    </source>
</evidence>
<dbReference type="PRINTS" id="PR00377">
    <property type="entry name" value="IMPHPHTASES"/>
</dbReference>
<name>A0AAW6TZM2_9BACT</name>
<feature type="binding site" evidence="7">
    <location>
        <position position="87"/>
    </location>
    <ligand>
        <name>Mg(2+)</name>
        <dbReference type="ChEBI" id="CHEBI:18420"/>
        <label>1</label>
        <note>catalytic</note>
    </ligand>
</feature>
<comment type="similarity">
    <text evidence="3 8">Belongs to the inositol monophosphatase superfamily.</text>
</comment>
<reference evidence="9" key="1">
    <citation type="submission" date="2023-05" db="EMBL/GenBank/DDBJ databases">
        <title>Anaerotaeda fermentans gen. nov., sp. nov., a novel anaerobic planctomycete of the new family within the order Sedimentisphaerales isolated from Taman Peninsula, Russia.</title>
        <authorList>
            <person name="Khomyakova M.A."/>
            <person name="Merkel A.Y."/>
            <person name="Slobodkin A.I."/>
        </authorList>
    </citation>
    <scope>NUCLEOTIDE SEQUENCE</scope>
    <source>
        <strain evidence="9">M17dextr</strain>
    </source>
</reference>
<dbReference type="InterPro" id="IPR020550">
    <property type="entry name" value="Inositol_monophosphatase_CS"/>
</dbReference>
<dbReference type="PRINTS" id="PR01959">
    <property type="entry name" value="SBIMPHPHTASE"/>
</dbReference>
<dbReference type="Gene3D" id="3.30.540.10">
    <property type="entry name" value="Fructose-1,6-Bisphosphatase, subunit A, domain 1"/>
    <property type="match status" value="1"/>
</dbReference>
<gene>
    <name evidence="9" type="ORF">QJ522_18245</name>
</gene>
<dbReference type="EMBL" id="JASCXX010000027">
    <property type="protein sequence ID" value="MDI6451007.1"/>
    <property type="molecule type" value="Genomic_DNA"/>
</dbReference>
<dbReference type="CDD" id="cd01639">
    <property type="entry name" value="IMPase"/>
    <property type="match status" value="1"/>
</dbReference>
<dbReference type="RefSeq" id="WP_349246416.1">
    <property type="nucleotide sequence ID" value="NZ_JASCXX010000027.1"/>
</dbReference>
<evidence type="ECO:0000256" key="6">
    <source>
        <dbReference type="ARBA" id="ARBA00022842"/>
    </source>
</evidence>
<feature type="binding site" evidence="7">
    <location>
        <position position="71"/>
    </location>
    <ligand>
        <name>Mg(2+)</name>
        <dbReference type="ChEBI" id="CHEBI:18420"/>
        <label>1</label>
        <note>catalytic</note>
    </ligand>
</feature>
<feature type="binding site" evidence="7">
    <location>
        <position position="89"/>
    </location>
    <ligand>
        <name>Mg(2+)</name>
        <dbReference type="ChEBI" id="CHEBI:18420"/>
        <label>1</label>
        <note>catalytic</note>
    </ligand>
</feature>
<feature type="binding site" evidence="7">
    <location>
        <position position="217"/>
    </location>
    <ligand>
        <name>Mg(2+)</name>
        <dbReference type="ChEBI" id="CHEBI:18420"/>
        <label>1</label>
        <note>catalytic</note>
    </ligand>
</feature>
<comment type="catalytic activity">
    <reaction evidence="1 8">
        <text>a myo-inositol phosphate + H2O = myo-inositol + phosphate</text>
        <dbReference type="Rhea" id="RHEA:24056"/>
        <dbReference type="ChEBI" id="CHEBI:15377"/>
        <dbReference type="ChEBI" id="CHEBI:17268"/>
        <dbReference type="ChEBI" id="CHEBI:43474"/>
        <dbReference type="ChEBI" id="CHEBI:84139"/>
        <dbReference type="EC" id="3.1.3.25"/>
    </reaction>
</comment>
<dbReference type="FunFam" id="3.30.540.10:FF:000003">
    <property type="entry name" value="Inositol-1-monophosphatase"/>
    <property type="match status" value="1"/>
</dbReference>
<dbReference type="PANTHER" id="PTHR20854:SF4">
    <property type="entry name" value="INOSITOL-1-MONOPHOSPHATASE-RELATED"/>
    <property type="match status" value="1"/>
</dbReference>
<feature type="binding site" evidence="7">
    <location>
        <position position="90"/>
    </location>
    <ligand>
        <name>Mg(2+)</name>
        <dbReference type="ChEBI" id="CHEBI:18420"/>
        <label>2</label>
    </ligand>
</feature>
<dbReference type="PROSITE" id="PS00630">
    <property type="entry name" value="IMP_2"/>
    <property type="match status" value="1"/>
</dbReference>
<evidence type="ECO:0000256" key="4">
    <source>
        <dbReference type="ARBA" id="ARBA00022723"/>
    </source>
</evidence>
<organism evidence="9 10">
    <name type="scientific">Anaerobaca lacustris</name>
    <dbReference type="NCBI Taxonomy" id="3044600"/>
    <lineage>
        <taxon>Bacteria</taxon>
        <taxon>Pseudomonadati</taxon>
        <taxon>Planctomycetota</taxon>
        <taxon>Phycisphaerae</taxon>
        <taxon>Sedimentisphaerales</taxon>
        <taxon>Anaerobacaceae</taxon>
        <taxon>Anaerobaca</taxon>
    </lineage>
</organism>
<dbReference type="InterPro" id="IPR020583">
    <property type="entry name" value="Inositol_monoP_metal-BS"/>
</dbReference>
<evidence type="ECO:0000256" key="1">
    <source>
        <dbReference type="ARBA" id="ARBA00001033"/>
    </source>
</evidence>
<evidence type="ECO:0000313" key="10">
    <source>
        <dbReference type="Proteomes" id="UP001431776"/>
    </source>
</evidence>
<dbReference type="GO" id="GO:0008934">
    <property type="term" value="F:inositol monophosphate 1-phosphatase activity"/>
    <property type="evidence" value="ECO:0007669"/>
    <property type="project" value="InterPro"/>
</dbReference>
<keyword evidence="4 7" id="KW-0479">Metal-binding</keyword>
<dbReference type="InterPro" id="IPR022337">
    <property type="entry name" value="Inositol_monophosphatase_SuhB"/>
</dbReference>
<evidence type="ECO:0000256" key="8">
    <source>
        <dbReference type="RuleBase" id="RU364068"/>
    </source>
</evidence>
<comment type="cofactor">
    <cofactor evidence="2 7 8">
        <name>Mg(2+)</name>
        <dbReference type="ChEBI" id="CHEBI:18420"/>
    </cofactor>
</comment>
<dbReference type="PROSITE" id="PS00629">
    <property type="entry name" value="IMP_1"/>
    <property type="match status" value="1"/>
</dbReference>
<dbReference type="EC" id="3.1.3.25" evidence="8"/>
<dbReference type="SUPFAM" id="SSF56655">
    <property type="entry name" value="Carbohydrate phosphatase"/>
    <property type="match status" value="1"/>
</dbReference>
<evidence type="ECO:0000256" key="3">
    <source>
        <dbReference type="ARBA" id="ARBA00009759"/>
    </source>
</evidence>
<dbReference type="InterPro" id="IPR000760">
    <property type="entry name" value="Inositol_monophosphatase-like"/>
</dbReference>
<evidence type="ECO:0000313" key="9">
    <source>
        <dbReference type="EMBL" id="MDI6451007.1"/>
    </source>
</evidence>
<protein>
    <recommendedName>
        <fullName evidence="8">Inositol-1-monophosphatase</fullName>
        <ecNumber evidence="8">3.1.3.25</ecNumber>
    </recommendedName>
</protein>
<dbReference type="GO" id="GO:0046872">
    <property type="term" value="F:metal ion binding"/>
    <property type="evidence" value="ECO:0007669"/>
    <property type="project" value="UniProtKB-KW"/>
</dbReference>
<keyword evidence="5 8" id="KW-0378">Hydrolase</keyword>
<keyword evidence="6 7" id="KW-0460">Magnesium</keyword>
<proteinExistence type="inferred from homology"/>
<dbReference type="PANTHER" id="PTHR20854">
    <property type="entry name" value="INOSITOL MONOPHOSPHATASE"/>
    <property type="match status" value="1"/>
</dbReference>
<dbReference type="Proteomes" id="UP001431776">
    <property type="component" value="Unassembled WGS sequence"/>
</dbReference>
<evidence type="ECO:0000256" key="2">
    <source>
        <dbReference type="ARBA" id="ARBA00001946"/>
    </source>
</evidence>
<dbReference type="GO" id="GO:0046854">
    <property type="term" value="P:phosphatidylinositol phosphate biosynthetic process"/>
    <property type="evidence" value="ECO:0007669"/>
    <property type="project" value="InterPro"/>
</dbReference>
<evidence type="ECO:0000256" key="7">
    <source>
        <dbReference type="PIRSR" id="PIRSR600760-2"/>
    </source>
</evidence>
<dbReference type="Gene3D" id="3.40.190.80">
    <property type="match status" value="1"/>
</dbReference>
<comment type="caution">
    <text evidence="9">The sequence shown here is derived from an EMBL/GenBank/DDBJ whole genome shotgun (WGS) entry which is preliminary data.</text>
</comment>
<dbReference type="InterPro" id="IPR033942">
    <property type="entry name" value="IMPase"/>
</dbReference>
<sequence length="283" mass="30403">MKETPFLCERQTAIAAARRAGAYLKAHQHLAVIERIKSGPNDYATAQDLGAEKLILDTIRERFPTDAILSEESHTQPSAGERLWVIDPLDGTRNYANGLRHFAVSIAFCHRDRAVAGVVYVPCDGDELFWAERDQGAFLNDAPLQMAAPSASLASSLVATGFAYHLGAALHPHVATLEKVMNAATDVLRFGSAATDICYVAAGRFGAYYESGLKPWDVAAASLIVQEAGGMVSDVSGAPLDLFARNQTTFCLNVLVAKSAGIHRQMADLIGRPSYPTSPLDNT</sequence>